<dbReference type="PANTHER" id="PTHR47782:SF12">
    <property type="entry name" value="ZN(II)2CYS6 TRANSCRIPTION FACTOR (EUROFUNG)"/>
    <property type="match status" value="1"/>
</dbReference>
<evidence type="ECO:0000256" key="6">
    <source>
        <dbReference type="ARBA" id="ARBA00023163"/>
    </source>
</evidence>
<evidence type="ECO:0000256" key="2">
    <source>
        <dbReference type="ARBA" id="ARBA00022723"/>
    </source>
</evidence>
<protein>
    <recommendedName>
        <fullName evidence="8">Zn(2)-C6 fungal-type domain-containing protein</fullName>
    </recommendedName>
</protein>
<keyword evidence="6" id="KW-0804">Transcription</keyword>
<keyword evidence="3" id="KW-0862">Zinc</keyword>
<keyword evidence="4" id="KW-0805">Transcription regulation</keyword>
<dbReference type="AlphaFoldDB" id="A0A1Y2LYA9"/>
<reference evidence="9 10" key="1">
    <citation type="journal article" date="2017" name="Genome Announc.">
        <title>Genome sequence of the saprophytic ascomycete Epicoccum nigrum ICMP 19927 strain isolated from New Zealand.</title>
        <authorList>
            <person name="Fokin M."/>
            <person name="Fleetwood D."/>
            <person name="Weir B.S."/>
            <person name="Villas-Boas S.G."/>
        </authorList>
    </citation>
    <scope>NUCLEOTIDE SEQUENCE [LARGE SCALE GENOMIC DNA]</scope>
    <source>
        <strain evidence="9 10">ICMP 19927</strain>
    </source>
</reference>
<dbReference type="GO" id="GO:0043565">
    <property type="term" value="F:sequence-specific DNA binding"/>
    <property type="evidence" value="ECO:0007669"/>
    <property type="project" value="TreeGrafter"/>
</dbReference>
<gene>
    <name evidence="9" type="ORF">B5807_07746</name>
</gene>
<evidence type="ECO:0000256" key="1">
    <source>
        <dbReference type="ARBA" id="ARBA00004123"/>
    </source>
</evidence>
<dbReference type="InterPro" id="IPR036864">
    <property type="entry name" value="Zn2-C6_fun-type_DNA-bd_sf"/>
</dbReference>
<dbReference type="SUPFAM" id="SSF57701">
    <property type="entry name" value="Zn2/Cys6 DNA-binding domain"/>
    <property type="match status" value="1"/>
</dbReference>
<dbReference type="InterPro" id="IPR052202">
    <property type="entry name" value="Yeast_MetPath_Reg"/>
</dbReference>
<dbReference type="CDD" id="cd00067">
    <property type="entry name" value="GAL4"/>
    <property type="match status" value="1"/>
</dbReference>
<evidence type="ECO:0000313" key="10">
    <source>
        <dbReference type="Proteomes" id="UP000193240"/>
    </source>
</evidence>
<evidence type="ECO:0000313" key="9">
    <source>
        <dbReference type="EMBL" id="OSS48157.1"/>
    </source>
</evidence>
<dbReference type="OMA" id="MQNRFRK"/>
<evidence type="ECO:0000256" key="5">
    <source>
        <dbReference type="ARBA" id="ARBA00023125"/>
    </source>
</evidence>
<dbReference type="PANTHER" id="PTHR47782">
    <property type="entry name" value="ZN(II)2CYS6 TRANSCRIPTION FACTOR (EUROFUNG)-RELATED"/>
    <property type="match status" value="1"/>
</dbReference>
<dbReference type="GO" id="GO:0000981">
    <property type="term" value="F:DNA-binding transcription factor activity, RNA polymerase II-specific"/>
    <property type="evidence" value="ECO:0007669"/>
    <property type="project" value="InterPro"/>
</dbReference>
<organism evidence="9 10">
    <name type="scientific">Epicoccum nigrum</name>
    <name type="common">Soil fungus</name>
    <name type="synonym">Epicoccum purpurascens</name>
    <dbReference type="NCBI Taxonomy" id="105696"/>
    <lineage>
        <taxon>Eukaryota</taxon>
        <taxon>Fungi</taxon>
        <taxon>Dikarya</taxon>
        <taxon>Ascomycota</taxon>
        <taxon>Pezizomycotina</taxon>
        <taxon>Dothideomycetes</taxon>
        <taxon>Pleosporomycetidae</taxon>
        <taxon>Pleosporales</taxon>
        <taxon>Pleosporineae</taxon>
        <taxon>Didymellaceae</taxon>
        <taxon>Epicoccum</taxon>
    </lineage>
</organism>
<feature type="domain" description="Zn(2)-C6 fungal-type" evidence="8">
    <location>
        <begin position="24"/>
        <end position="54"/>
    </location>
</feature>
<dbReference type="GO" id="GO:0045944">
    <property type="term" value="P:positive regulation of transcription by RNA polymerase II"/>
    <property type="evidence" value="ECO:0007669"/>
    <property type="project" value="TreeGrafter"/>
</dbReference>
<evidence type="ECO:0000256" key="7">
    <source>
        <dbReference type="ARBA" id="ARBA00023242"/>
    </source>
</evidence>
<dbReference type="Gene3D" id="4.10.240.10">
    <property type="entry name" value="Zn(2)-C6 fungal-type DNA-binding domain"/>
    <property type="match status" value="1"/>
</dbReference>
<keyword evidence="10" id="KW-1185">Reference proteome</keyword>
<evidence type="ECO:0000256" key="3">
    <source>
        <dbReference type="ARBA" id="ARBA00022833"/>
    </source>
</evidence>
<dbReference type="CDD" id="cd12148">
    <property type="entry name" value="fungal_TF_MHR"/>
    <property type="match status" value="1"/>
</dbReference>
<dbReference type="InParanoid" id="A0A1Y2LYA9"/>
<name>A0A1Y2LYA9_EPING</name>
<keyword evidence="5" id="KW-0238">DNA-binding</keyword>
<keyword evidence="2" id="KW-0479">Metal-binding</keyword>
<dbReference type="GO" id="GO:0008270">
    <property type="term" value="F:zinc ion binding"/>
    <property type="evidence" value="ECO:0007669"/>
    <property type="project" value="InterPro"/>
</dbReference>
<proteinExistence type="predicted"/>
<dbReference type="Pfam" id="PF00172">
    <property type="entry name" value="Zn_clus"/>
    <property type="match status" value="1"/>
</dbReference>
<dbReference type="PROSITE" id="PS50048">
    <property type="entry name" value="ZN2_CY6_FUNGAL_2"/>
    <property type="match status" value="1"/>
</dbReference>
<evidence type="ECO:0000259" key="8">
    <source>
        <dbReference type="PROSITE" id="PS50048"/>
    </source>
</evidence>
<dbReference type="PROSITE" id="PS00463">
    <property type="entry name" value="ZN2_CY6_FUNGAL_1"/>
    <property type="match status" value="1"/>
</dbReference>
<dbReference type="EMBL" id="KZ107846">
    <property type="protein sequence ID" value="OSS48157.1"/>
    <property type="molecule type" value="Genomic_DNA"/>
</dbReference>
<keyword evidence="7" id="KW-0539">Nucleus</keyword>
<comment type="subcellular location">
    <subcellularLocation>
        <location evidence="1">Nucleus</location>
    </subcellularLocation>
</comment>
<dbReference type="InterPro" id="IPR001138">
    <property type="entry name" value="Zn2Cys6_DnaBD"/>
</dbReference>
<sequence>MASTPGSSDLPALDLNAVIQGLPACKRCRDCRRGCDTDLPKCRQCTKANVDCVYKDHGRGVTVSRSYISELVDHVRRLEAQHSPSSPAMSVDTPRSANLNALVRSDPTVPGTVPRYEHHFAYAADSYRYLGSESCLLKSPRLQSTYVRSPFDGEDDFHIEWKSSPQKLHELVEEYLECMQPVYPIVDMSHRYLGLDVPTDLTPIETFSLNMIYSIACHVIPNSAKRQDARNLWQSSGKQARYQANCLKYRSLASKFYDKAMDHVEAATLEPTVDTLRAVLLMAINSLFDPKSGNIGQQIALAARIAYSLEAKAEQEGSTPDHTEMLRNMHMTIFSIENEIASTLDRPATFPEPDWELRFDKSKPAEYMCSLFRLQHRFRGGDATAKEKARKSLPGLDQKAELLPVVRIALHTTVLLIDPQWGSAWYVLEAVVSLGGTYTFLTPHWVYRAGTIIIQNMPTIYEADVIQLYSNTVHVLELSSWKWPSSAALNASLADLMTHLKSKYRPNWADKLRLGDVRI</sequence>
<evidence type="ECO:0000256" key="4">
    <source>
        <dbReference type="ARBA" id="ARBA00023015"/>
    </source>
</evidence>
<dbReference type="Proteomes" id="UP000193240">
    <property type="component" value="Unassembled WGS sequence"/>
</dbReference>
<dbReference type="GO" id="GO:0005634">
    <property type="term" value="C:nucleus"/>
    <property type="evidence" value="ECO:0007669"/>
    <property type="project" value="UniProtKB-SubCell"/>
</dbReference>
<accession>A0A1Y2LYA9</accession>